<organism evidence="1 2">
    <name type="scientific">Flavilitoribacter nigricans (strain ATCC 23147 / DSM 23189 / NBRC 102662 / NCIMB 1420 / SS-2)</name>
    <name type="common">Lewinella nigricans</name>
    <dbReference type="NCBI Taxonomy" id="1122177"/>
    <lineage>
        <taxon>Bacteria</taxon>
        <taxon>Pseudomonadati</taxon>
        <taxon>Bacteroidota</taxon>
        <taxon>Saprospiria</taxon>
        <taxon>Saprospirales</taxon>
        <taxon>Lewinellaceae</taxon>
        <taxon>Flavilitoribacter</taxon>
    </lineage>
</organism>
<dbReference type="InterPro" id="IPR036520">
    <property type="entry name" value="UPF0759_sf"/>
</dbReference>
<dbReference type="PANTHER" id="PTHR30348">
    <property type="entry name" value="UNCHARACTERIZED PROTEIN YECE"/>
    <property type="match status" value="1"/>
</dbReference>
<accession>A0A2D0N375</accession>
<dbReference type="OrthoDB" id="9780310at2"/>
<evidence type="ECO:0008006" key="3">
    <source>
        <dbReference type="Google" id="ProtNLM"/>
    </source>
</evidence>
<dbReference type="Proteomes" id="UP000223913">
    <property type="component" value="Unassembled WGS sequence"/>
</dbReference>
<dbReference type="Gene3D" id="3.20.20.410">
    <property type="entry name" value="Protein of unknown function UPF0759"/>
    <property type="match status" value="1"/>
</dbReference>
<dbReference type="EMBL" id="PDUD01000035">
    <property type="protein sequence ID" value="PHN02971.1"/>
    <property type="molecule type" value="Genomic_DNA"/>
</dbReference>
<name>A0A2D0N375_FLAN2</name>
<dbReference type="AlphaFoldDB" id="A0A2D0N375"/>
<dbReference type="PANTHER" id="PTHR30348:SF9">
    <property type="entry name" value="UPF0759 PROTEIN YECE"/>
    <property type="match status" value="1"/>
</dbReference>
<reference evidence="1 2" key="1">
    <citation type="submission" date="2017-10" db="EMBL/GenBank/DDBJ databases">
        <title>The draft genome sequence of Lewinella nigricans NBRC 102662.</title>
        <authorList>
            <person name="Wang K."/>
        </authorList>
    </citation>
    <scope>NUCLEOTIDE SEQUENCE [LARGE SCALE GENOMIC DNA]</scope>
    <source>
        <strain evidence="1 2">NBRC 102662</strain>
    </source>
</reference>
<gene>
    <name evidence="1" type="ORF">CRP01_29640</name>
</gene>
<dbReference type="Pfam" id="PF01904">
    <property type="entry name" value="DUF72"/>
    <property type="match status" value="1"/>
</dbReference>
<dbReference type="RefSeq" id="WP_099153686.1">
    <property type="nucleotide sequence ID" value="NZ_PDUD01000035.1"/>
</dbReference>
<evidence type="ECO:0000313" key="2">
    <source>
        <dbReference type="Proteomes" id="UP000223913"/>
    </source>
</evidence>
<evidence type="ECO:0000313" key="1">
    <source>
        <dbReference type="EMBL" id="PHN02971.1"/>
    </source>
</evidence>
<sequence length="305" mass="35291">MKFGKLEDISRVDFTLPDDPAGNEKVLNGLDRPEHPPTCYIGCTGWSMPEWIGKVYPKGAKSKDFLKYYSQQFNTIEFNTTHYRIPNFSTVEKWYEESAPDFKFCPKVPQSISHSRDLGAGNDSLEFFTDVILGLKEKLGACFLQLPPYFGHDRLALLENFLQRWPQEIDLAVEVRHESWFEGEAKRRDLFNLLFRYGAGTVITDVAGRRDVLHMALTSGVAMVRFVGNGLHPTDYERIDEWVDRINIWFEQGLHEIFFFPHEPDNILAPELALYLFEKIRNNSTIRVKGPTLLDEQEGEQMTLF</sequence>
<proteinExistence type="predicted"/>
<protein>
    <recommendedName>
        <fullName evidence="3">DUF72 domain-containing protein</fullName>
    </recommendedName>
</protein>
<comment type="caution">
    <text evidence="1">The sequence shown here is derived from an EMBL/GenBank/DDBJ whole genome shotgun (WGS) entry which is preliminary data.</text>
</comment>
<dbReference type="InterPro" id="IPR002763">
    <property type="entry name" value="DUF72"/>
</dbReference>
<keyword evidence="2" id="KW-1185">Reference proteome</keyword>
<dbReference type="SUPFAM" id="SSF117396">
    <property type="entry name" value="TM1631-like"/>
    <property type="match status" value="1"/>
</dbReference>